<dbReference type="InterPro" id="IPR051473">
    <property type="entry name" value="P2Ox-like"/>
</dbReference>
<evidence type="ECO:0000259" key="7">
    <source>
        <dbReference type="Pfam" id="PF05199"/>
    </source>
</evidence>
<evidence type="ECO:0000256" key="4">
    <source>
        <dbReference type="ARBA" id="ARBA00022827"/>
    </source>
</evidence>
<dbReference type="GO" id="GO:0016614">
    <property type="term" value="F:oxidoreductase activity, acting on CH-OH group of donors"/>
    <property type="evidence" value="ECO:0007669"/>
    <property type="project" value="InterPro"/>
</dbReference>
<dbReference type="GO" id="GO:0050660">
    <property type="term" value="F:flavin adenine dinucleotide binding"/>
    <property type="evidence" value="ECO:0007669"/>
    <property type="project" value="InterPro"/>
</dbReference>
<name>A0A1I3WN17_9PSEU</name>
<dbReference type="Pfam" id="PF05199">
    <property type="entry name" value="GMC_oxred_C"/>
    <property type="match status" value="1"/>
</dbReference>
<dbReference type="InterPro" id="IPR007867">
    <property type="entry name" value="GMC_OxRtase_C"/>
</dbReference>
<dbReference type="EMBL" id="FORP01000013">
    <property type="protein sequence ID" value="SFK08928.1"/>
    <property type="molecule type" value="Genomic_DNA"/>
</dbReference>
<dbReference type="STRING" id="115433.SAMN05421835_113152"/>
<keyword evidence="9" id="KW-1185">Reference proteome</keyword>
<dbReference type="InterPro" id="IPR036188">
    <property type="entry name" value="FAD/NAD-bd_sf"/>
</dbReference>
<comment type="similarity">
    <text evidence="2">Belongs to the GMC oxidoreductase family.</text>
</comment>
<dbReference type="SUPFAM" id="SSF51905">
    <property type="entry name" value="FAD/NAD(P)-binding domain"/>
    <property type="match status" value="1"/>
</dbReference>
<protein>
    <submittedName>
        <fullName evidence="8">Choline dehydrogenase</fullName>
    </submittedName>
</protein>
<dbReference type="InterPro" id="IPR022357">
    <property type="entry name" value="MIP_CS"/>
</dbReference>
<dbReference type="PANTHER" id="PTHR42784">
    <property type="entry name" value="PYRANOSE 2-OXIDASE"/>
    <property type="match status" value="1"/>
</dbReference>
<accession>A0A1I3WN17</accession>
<dbReference type="Pfam" id="PF00732">
    <property type="entry name" value="GMC_oxred_N"/>
    <property type="match status" value="1"/>
</dbReference>
<evidence type="ECO:0000256" key="1">
    <source>
        <dbReference type="ARBA" id="ARBA00001974"/>
    </source>
</evidence>
<organism evidence="8 9">
    <name type="scientific">Amycolatopsis sacchari</name>
    <dbReference type="NCBI Taxonomy" id="115433"/>
    <lineage>
        <taxon>Bacteria</taxon>
        <taxon>Bacillati</taxon>
        <taxon>Actinomycetota</taxon>
        <taxon>Actinomycetes</taxon>
        <taxon>Pseudonocardiales</taxon>
        <taxon>Pseudonocardiaceae</taxon>
        <taxon>Amycolatopsis</taxon>
    </lineage>
</organism>
<dbReference type="InterPro" id="IPR000172">
    <property type="entry name" value="GMC_OxRdtase_N"/>
</dbReference>
<dbReference type="Pfam" id="PF13450">
    <property type="entry name" value="NAD_binding_8"/>
    <property type="match status" value="1"/>
</dbReference>
<evidence type="ECO:0000256" key="2">
    <source>
        <dbReference type="ARBA" id="ARBA00010790"/>
    </source>
</evidence>
<keyword evidence="3" id="KW-0285">Flavoprotein</keyword>
<sequence>MRDYLPEDVDPGSLVTVDGELDTDVLIIGSGMGGSALAWALRNSGARVLVVERGGFLPREPENSRPEEMHLKGRYKNAGSWYDGSTGRPFAPGTYYWVGGNTRFYGAMLPRFRRSDFMEVPHAEGVSQAWPFTYDDLEPYYGEMERVLQVHGQVGEDPTEPPHSTPYPHPALPHEPVIERFSESLRRQGMHPFHTPNAMNVTTLADRAAVTAADGCPDNTGMKSDAENRLLIPALNAGVQLLTHARATRLITSADGTKVVAAEVEHEGRTIRINAHRFALAAGSVNSAALLLKSSSDQHPEGLGNSSGLLGRNYMVHNSTFFVGVNPLRTNRTKWQKTLGLNDFYEAGNGVPYPLGNLQMLGKLQAPMLKPARPWAPMWALKFMSARSIDIYLTSEDLPSRDNRVRVDGDRIIIDWQPNNLRAHHELVSRVTKLVRRSGYPLTFTQRMGIETNSHMCGTAVAGTDPAHSVLDPQCRSHDVGNLWLADSSFFPSSAALNPALTIGANALRIAPSIVDGLDG</sequence>
<evidence type="ECO:0000313" key="8">
    <source>
        <dbReference type="EMBL" id="SFK08928.1"/>
    </source>
</evidence>
<dbReference type="Proteomes" id="UP000199025">
    <property type="component" value="Unassembled WGS sequence"/>
</dbReference>
<evidence type="ECO:0000259" key="6">
    <source>
        <dbReference type="Pfam" id="PF00732"/>
    </source>
</evidence>
<evidence type="ECO:0000256" key="5">
    <source>
        <dbReference type="ARBA" id="ARBA00023002"/>
    </source>
</evidence>
<gene>
    <name evidence="8" type="ORF">SAMN05421835_113152</name>
</gene>
<dbReference type="PROSITE" id="PS00221">
    <property type="entry name" value="MIP"/>
    <property type="match status" value="1"/>
</dbReference>
<feature type="domain" description="Glucose-methanol-choline oxidoreductase N-terminal" evidence="6">
    <location>
        <begin position="212"/>
        <end position="317"/>
    </location>
</feature>
<dbReference type="AlphaFoldDB" id="A0A1I3WN17"/>
<evidence type="ECO:0000256" key="3">
    <source>
        <dbReference type="ARBA" id="ARBA00022630"/>
    </source>
</evidence>
<comment type="cofactor">
    <cofactor evidence="1">
        <name>FAD</name>
        <dbReference type="ChEBI" id="CHEBI:57692"/>
    </cofactor>
</comment>
<keyword evidence="4" id="KW-0274">FAD</keyword>
<keyword evidence="5" id="KW-0560">Oxidoreductase</keyword>
<dbReference type="Gene3D" id="3.50.50.60">
    <property type="entry name" value="FAD/NAD(P)-binding domain"/>
    <property type="match status" value="2"/>
</dbReference>
<dbReference type="PANTHER" id="PTHR42784:SF1">
    <property type="entry name" value="PYRANOSE 2-OXIDASE"/>
    <property type="match status" value="1"/>
</dbReference>
<evidence type="ECO:0000313" key="9">
    <source>
        <dbReference type="Proteomes" id="UP000199025"/>
    </source>
</evidence>
<reference evidence="8 9" key="1">
    <citation type="submission" date="2016-10" db="EMBL/GenBank/DDBJ databases">
        <authorList>
            <person name="de Groot N.N."/>
        </authorList>
    </citation>
    <scope>NUCLEOTIDE SEQUENCE [LARGE SCALE GENOMIC DNA]</scope>
    <source>
        <strain evidence="8 9">DSM 44468</strain>
    </source>
</reference>
<proteinExistence type="inferred from homology"/>
<feature type="domain" description="Glucose-methanol-choline oxidoreductase C-terminal" evidence="7">
    <location>
        <begin position="444"/>
        <end position="507"/>
    </location>
</feature>